<feature type="compositionally biased region" description="Low complexity" evidence="1">
    <location>
        <begin position="36"/>
        <end position="97"/>
    </location>
</feature>
<keyword evidence="4" id="KW-1185">Reference proteome</keyword>
<gene>
    <name evidence="3" type="ORF">H7C18_18885</name>
</gene>
<feature type="signal peptide" evidence="2">
    <location>
        <begin position="1"/>
        <end position="34"/>
    </location>
</feature>
<sequence>MSMSRFMPRGRHIRKNLAVSVVLASLLVFASACGSGNSSNTNAGASSSAPPSASSSASSSSEASASPSASPESSPSASSSPESPASASPSSDAESGNPYEVAGVNDPAAFEQMFSSLQKAVADSDKEEAAKYVLYPLRVNGGKEPLTIQDKDDFVAKFDLIFTDDVKKALADQKPREMFVNDKGVMAGGGQIWFGATADSEQKYGMIAVNLNV</sequence>
<keyword evidence="2" id="KW-0732">Signal</keyword>
<evidence type="ECO:0000256" key="2">
    <source>
        <dbReference type="SAM" id="SignalP"/>
    </source>
</evidence>
<evidence type="ECO:0000256" key="1">
    <source>
        <dbReference type="SAM" id="MobiDB-lite"/>
    </source>
</evidence>
<comment type="caution">
    <text evidence="3">The sequence shown here is derived from an EMBL/GenBank/DDBJ whole genome shotgun (WGS) entry which is preliminary data.</text>
</comment>
<proteinExistence type="predicted"/>
<dbReference type="AlphaFoldDB" id="A0A7X0VWY5"/>
<protein>
    <recommendedName>
        <fullName evidence="5">Secreted protein</fullName>
    </recommendedName>
</protein>
<evidence type="ECO:0008006" key="5">
    <source>
        <dbReference type="Google" id="ProtNLM"/>
    </source>
</evidence>
<reference evidence="3 4" key="1">
    <citation type="submission" date="2020-08" db="EMBL/GenBank/DDBJ databases">
        <title>Cohnella phylogeny.</title>
        <authorList>
            <person name="Dunlap C."/>
        </authorList>
    </citation>
    <scope>NUCLEOTIDE SEQUENCE [LARGE SCALE GENOMIC DNA]</scope>
    <source>
        <strain evidence="3 4">CBP 2801</strain>
    </source>
</reference>
<feature type="region of interest" description="Disordered" evidence="1">
    <location>
        <begin position="36"/>
        <end position="102"/>
    </location>
</feature>
<accession>A0A7X0VWY5</accession>
<dbReference type="RefSeq" id="WP_185130653.1">
    <property type="nucleotide sequence ID" value="NZ_JACJVO010000024.1"/>
</dbReference>
<organism evidence="3 4">
    <name type="scientific">Cohnella zeiphila</name>
    <dbReference type="NCBI Taxonomy" id="2761120"/>
    <lineage>
        <taxon>Bacteria</taxon>
        <taxon>Bacillati</taxon>
        <taxon>Bacillota</taxon>
        <taxon>Bacilli</taxon>
        <taxon>Bacillales</taxon>
        <taxon>Paenibacillaceae</taxon>
        <taxon>Cohnella</taxon>
    </lineage>
</organism>
<dbReference type="EMBL" id="JACJVO010000024">
    <property type="protein sequence ID" value="MBB6732985.1"/>
    <property type="molecule type" value="Genomic_DNA"/>
</dbReference>
<dbReference type="PROSITE" id="PS51257">
    <property type="entry name" value="PROKAR_LIPOPROTEIN"/>
    <property type="match status" value="1"/>
</dbReference>
<feature type="chain" id="PRO_5039453517" description="Secreted protein" evidence="2">
    <location>
        <begin position="35"/>
        <end position="213"/>
    </location>
</feature>
<evidence type="ECO:0000313" key="4">
    <source>
        <dbReference type="Proteomes" id="UP000564644"/>
    </source>
</evidence>
<evidence type="ECO:0000313" key="3">
    <source>
        <dbReference type="EMBL" id="MBB6732985.1"/>
    </source>
</evidence>
<name>A0A7X0VWY5_9BACL</name>
<dbReference type="Proteomes" id="UP000564644">
    <property type="component" value="Unassembled WGS sequence"/>
</dbReference>